<sequence length="65" mass="6863">MHQLTLAVPGLAPSPAMEKRLEVGNHAAGMDSHDQNTGALSLTVVPSTLGLDWMHEKSGFPSDLP</sequence>
<protein>
    <recommendedName>
        <fullName evidence="3">DUF397 domain-containing protein</fullName>
    </recommendedName>
</protein>
<dbReference type="Proteomes" id="UP001049518">
    <property type="component" value="Chromosome"/>
</dbReference>
<accession>A0ABX8R4D9</accession>
<name>A0ABX8R4D9_9ACTN</name>
<keyword evidence="2" id="KW-1185">Reference proteome</keyword>
<evidence type="ECO:0008006" key="3">
    <source>
        <dbReference type="Google" id="ProtNLM"/>
    </source>
</evidence>
<gene>
    <name evidence="1" type="ORF">AGRA3207_007491</name>
</gene>
<dbReference type="EMBL" id="CP059572">
    <property type="protein sequence ID" value="QXJ25922.1"/>
    <property type="molecule type" value="Genomic_DNA"/>
</dbReference>
<organism evidence="1 2">
    <name type="scientific">Actinomadura graeca</name>
    <dbReference type="NCBI Taxonomy" id="2750812"/>
    <lineage>
        <taxon>Bacteria</taxon>
        <taxon>Bacillati</taxon>
        <taxon>Actinomycetota</taxon>
        <taxon>Actinomycetes</taxon>
        <taxon>Streptosporangiales</taxon>
        <taxon>Thermomonosporaceae</taxon>
        <taxon>Actinomadura</taxon>
    </lineage>
</organism>
<dbReference type="RefSeq" id="WP_231332135.1">
    <property type="nucleotide sequence ID" value="NZ_CP059572.1"/>
</dbReference>
<proteinExistence type="predicted"/>
<reference evidence="1" key="1">
    <citation type="submission" date="2020-07" db="EMBL/GenBank/DDBJ databases">
        <authorList>
            <person name="Tarantini F.S."/>
            <person name="Hong K.W."/>
            <person name="Chan K.G."/>
        </authorList>
    </citation>
    <scope>NUCLEOTIDE SEQUENCE</scope>
    <source>
        <strain evidence="1">32-07</strain>
    </source>
</reference>
<evidence type="ECO:0000313" key="1">
    <source>
        <dbReference type="EMBL" id="QXJ25922.1"/>
    </source>
</evidence>
<evidence type="ECO:0000313" key="2">
    <source>
        <dbReference type="Proteomes" id="UP001049518"/>
    </source>
</evidence>